<protein>
    <submittedName>
        <fullName evidence="1">YjbH domain-containing protein</fullName>
    </submittedName>
</protein>
<organism evidence="1 2">
    <name type="scientific">Dyadobacter sediminis</name>
    <dbReference type="NCBI Taxonomy" id="1493691"/>
    <lineage>
        <taxon>Bacteria</taxon>
        <taxon>Pseudomonadati</taxon>
        <taxon>Bacteroidota</taxon>
        <taxon>Cytophagia</taxon>
        <taxon>Cytophagales</taxon>
        <taxon>Spirosomataceae</taxon>
        <taxon>Dyadobacter</taxon>
    </lineage>
</organism>
<dbReference type="AlphaFoldDB" id="A0A5R9KE02"/>
<keyword evidence="2" id="KW-1185">Reference proteome</keyword>
<evidence type="ECO:0000313" key="2">
    <source>
        <dbReference type="Proteomes" id="UP000309788"/>
    </source>
</evidence>
<proteinExistence type="predicted"/>
<name>A0A5R9KE02_9BACT</name>
<dbReference type="OrthoDB" id="947745at2"/>
<sequence length="311" mass="35008">MPIHLLLRMLIPQRLQLPALPELRLLKAAIIRAVDSNIRNMKSSVRDGFLSFLTLLFTMPSFAQTNISGKAGLIYTPAARYTEDGNMAFGIHFFPGNYGFGTDNSNPGRVLYMNLTVLPRFDVNISMLQLFSTSDNPVKLGLGDRQLDFRYLVLKEKPRRPSLAVIVSNPASISPTLLTHAVVATKNFTISKNITAEVSAGYGSPYHVYRKGSTLQNYGLFDNLVFEKKSKYSRHKHYLEGPFGGISVQFRKKYGLMLEYDSRNVNVGAYAMVMKNWIVQAAVLNAEQITFGTSYNFSLLKLPNRIRKLHE</sequence>
<reference evidence="1 2" key="1">
    <citation type="submission" date="2019-05" db="EMBL/GenBank/DDBJ databases">
        <authorList>
            <person name="Qu J.-H."/>
        </authorList>
    </citation>
    <scope>NUCLEOTIDE SEQUENCE [LARGE SCALE GENOMIC DNA]</scope>
    <source>
        <strain evidence="1 2">Z12</strain>
    </source>
</reference>
<comment type="caution">
    <text evidence="1">The sequence shown here is derived from an EMBL/GenBank/DDBJ whole genome shotgun (WGS) entry which is preliminary data.</text>
</comment>
<accession>A0A5R9KE02</accession>
<dbReference type="Proteomes" id="UP000309788">
    <property type="component" value="Unassembled WGS sequence"/>
</dbReference>
<dbReference type="InterPro" id="IPR010344">
    <property type="entry name" value="YbjH"/>
</dbReference>
<dbReference type="EMBL" id="VCEI01000021">
    <property type="protein sequence ID" value="TLU94278.1"/>
    <property type="molecule type" value="Genomic_DNA"/>
</dbReference>
<gene>
    <name evidence="1" type="ORF">FEM55_08480</name>
</gene>
<evidence type="ECO:0000313" key="1">
    <source>
        <dbReference type="EMBL" id="TLU94278.1"/>
    </source>
</evidence>
<dbReference type="Pfam" id="PF06082">
    <property type="entry name" value="YjbH"/>
    <property type="match status" value="1"/>
</dbReference>